<gene>
    <name evidence="1" type="ORF">HUU93_05135</name>
</gene>
<dbReference type="EMBL" id="JABWDC010000013">
    <property type="protein sequence ID" value="NUN85994.1"/>
    <property type="molecule type" value="Genomic_DNA"/>
</dbReference>
<evidence type="ECO:0000313" key="2">
    <source>
        <dbReference type="Proteomes" id="UP000554488"/>
    </source>
</evidence>
<proteinExistence type="predicted"/>
<evidence type="ECO:0000313" key="1">
    <source>
        <dbReference type="EMBL" id="NUN85994.1"/>
    </source>
</evidence>
<organism evidence="1 2">
    <name type="scientific">Coprococcus comes</name>
    <dbReference type="NCBI Taxonomy" id="410072"/>
    <lineage>
        <taxon>Bacteria</taxon>
        <taxon>Bacillati</taxon>
        <taxon>Bacillota</taxon>
        <taxon>Clostridia</taxon>
        <taxon>Lachnospirales</taxon>
        <taxon>Lachnospiraceae</taxon>
        <taxon>Coprococcus</taxon>
    </lineage>
</organism>
<reference evidence="1 2" key="2">
    <citation type="submission" date="2020-07" db="EMBL/GenBank/DDBJ databases">
        <title>Bacterial metabolism rescues the inhibition of intestinal drug absorption by food and drug additives.</title>
        <authorList>
            <person name="Zou L."/>
            <person name="Spanogiannopoulos P."/>
            <person name="Chien H.-C."/>
            <person name="Pieper L.M."/>
            <person name="Cai W."/>
            <person name="Khuri N."/>
            <person name="Pottel J."/>
            <person name="Vora B."/>
            <person name="Ni Z."/>
            <person name="Tsakalozou E."/>
            <person name="Zhang W."/>
            <person name="Shoichet B.K."/>
            <person name="Giacomini K.M."/>
            <person name="Turnbaugh P.J."/>
        </authorList>
    </citation>
    <scope>NUCLEOTIDE SEQUENCE [LARGE SCALE GENOMIC DNA]</scope>
    <source>
        <strain evidence="1 2">F22</strain>
    </source>
</reference>
<reference evidence="1 2" key="1">
    <citation type="submission" date="2020-04" db="EMBL/GenBank/DDBJ databases">
        <authorList>
            <person name="Pieper L."/>
        </authorList>
    </citation>
    <scope>NUCLEOTIDE SEQUENCE [LARGE SCALE GENOMIC DNA]</scope>
    <source>
        <strain evidence="1 2">F22</strain>
    </source>
</reference>
<comment type="caution">
    <text evidence="1">The sequence shown here is derived from an EMBL/GenBank/DDBJ whole genome shotgun (WGS) entry which is preliminary data.</text>
</comment>
<sequence>MQDMKVALFTIEDLKKNHPDYYRRLNPKCQVCQNILSSSECDMCEDFDMFARVKEEMK</sequence>
<accession>A0A849XSG5</accession>
<dbReference type="RefSeq" id="WP_172725679.1">
    <property type="nucleotide sequence ID" value="NZ_JABWDC010000013.1"/>
</dbReference>
<name>A0A849XSG5_9FIRM</name>
<dbReference type="AlphaFoldDB" id="A0A849XSG5"/>
<dbReference type="Proteomes" id="UP000554488">
    <property type="component" value="Unassembled WGS sequence"/>
</dbReference>
<protein>
    <submittedName>
        <fullName evidence="1">Uncharacterized protein</fullName>
    </submittedName>
</protein>